<evidence type="ECO:0000313" key="3">
    <source>
        <dbReference type="EMBL" id="KUP97331.1"/>
    </source>
</evidence>
<dbReference type="AlphaFoldDB" id="A0A147KJA6"/>
<dbReference type="InterPro" id="IPR007630">
    <property type="entry name" value="RNA_pol_sigma70_r4"/>
</dbReference>
<organism evidence="3 4">
    <name type="scientific">Thermobifida cellulosilytica TB100</name>
    <dbReference type="NCBI Taxonomy" id="665004"/>
    <lineage>
        <taxon>Bacteria</taxon>
        <taxon>Bacillati</taxon>
        <taxon>Actinomycetota</taxon>
        <taxon>Actinomycetes</taxon>
        <taxon>Streptosporangiales</taxon>
        <taxon>Nocardiopsidaceae</taxon>
        <taxon>Thermobifida</taxon>
    </lineage>
</organism>
<dbReference type="Pfam" id="PF04545">
    <property type="entry name" value="Sigma70_r4"/>
    <property type="match status" value="1"/>
</dbReference>
<reference evidence="4" key="1">
    <citation type="journal article" date="2017" name="Acta Aliment.">
        <title>Plant polysaccharide degrading enzyme system of Thermpbifida cellulosilytica TB100 revealed by de novo genome project data.</title>
        <authorList>
            <person name="Toth A."/>
            <person name="Baka E."/>
            <person name="Luzics S."/>
            <person name="Bata-Vidacs I."/>
            <person name="Nagy I."/>
            <person name="Balint B."/>
            <person name="Herceg R."/>
            <person name="Olasz F."/>
            <person name="Wilk T."/>
            <person name="Nagy T."/>
            <person name="Kriszt B."/>
            <person name="Nagy I."/>
            <person name="Kukolya J."/>
        </authorList>
    </citation>
    <scope>NUCLEOTIDE SEQUENCE [LARGE SCALE GENOMIC DNA]</scope>
    <source>
        <strain evidence="4">TB100</strain>
    </source>
</reference>
<dbReference type="STRING" id="665004.AC529_07050"/>
<gene>
    <name evidence="3" type="ORF">AC529_07050</name>
</gene>
<comment type="caution">
    <text evidence="3">The sequence shown here is derived from an EMBL/GenBank/DDBJ whole genome shotgun (WGS) entry which is preliminary data.</text>
</comment>
<evidence type="ECO:0000256" key="1">
    <source>
        <dbReference type="SAM" id="Coils"/>
    </source>
</evidence>
<evidence type="ECO:0000313" key="4">
    <source>
        <dbReference type="Proteomes" id="UP000074382"/>
    </source>
</evidence>
<evidence type="ECO:0000259" key="2">
    <source>
        <dbReference type="Pfam" id="PF04545"/>
    </source>
</evidence>
<feature type="domain" description="RNA polymerase sigma-70 region 4" evidence="2">
    <location>
        <begin position="50"/>
        <end position="84"/>
    </location>
</feature>
<dbReference type="RefSeq" id="WP_061783730.1">
    <property type="nucleotide sequence ID" value="NZ_KQ950181.1"/>
</dbReference>
<dbReference type="GO" id="GO:0003700">
    <property type="term" value="F:DNA-binding transcription factor activity"/>
    <property type="evidence" value="ECO:0007669"/>
    <property type="project" value="InterPro"/>
</dbReference>
<keyword evidence="1" id="KW-0175">Coiled coil</keyword>
<sequence length="291" mass="32240">MLLAVAERRGRVPSEYERIAAIDDPFALLRAATERLAEAQQEVTDLARLRRRVIQDLHAQGLSYAQIAKQAGLSRGRIHQIRHTGPAPEGEFFGSGTVTVVTPLRHDPEKNRAVVSLEDLNTGKRLEELARNLELTVKDDHVSVSGEVDLNRSGLVVVCGPRMSRAIRELYDTDPVLRWEREDGGPWRIRDTRTGEVHYAGSDQNPPKPSDIAYLGRLSRPDGKGSVLVIAGVHPVGSLGVAHLLSTDIATLWGQVGTDNFSVLVRTEYDPTTNEPTRTELATPLYRHDRE</sequence>
<dbReference type="EMBL" id="LGEM01000030">
    <property type="protein sequence ID" value="KUP97331.1"/>
    <property type="molecule type" value="Genomic_DNA"/>
</dbReference>
<accession>A0A147KJA6</accession>
<dbReference type="Proteomes" id="UP000074382">
    <property type="component" value="Unassembled WGS sequence"/>
</dbReference>
<dbReference type="GO" id="GO:0006352">
    <property type="term" value="P:DNA-templated transcription initiation"/>
    <property type="evidence" value="ECO:0007669"/>
    <property type="project" value="InterPro"/>
</dbReference>
<dbReference type="InterPro" id="IPR013324">
    <property type="entry name" value="RNA_pol_sigma_r3/r4-like"/>
</dbReference>
<dbReference type="PATRIC" id="fig|665004.4.peg.1471"/>
<keyword evidence="4" id="KW-1185">Reference proteome</keyword>
<protein>
    <submittedName>
        <fullName evidence="3">RNA polymerase subunit sigma-24</fullName>
    </submittedName>
</protein>
<dbReference type="SUPFAM" id="SSF88659">
    <property type="entry name" value="Sigma3 and sigma4 domains of RNA polymerase sigma factors"/>
    <property type="match status" value="1"/>
</dbReference>
<name>A0A147KJA6_THECS</name>
<feature type="coiled-coil region" evidence="1">
    <location>
        <begin position="29"/>
        <end position="56"/>
    </location>
</feature>
<proteinExistence type="predicted"/>
<dbReference type="OrthoDB" id="3681249at2"/>